<dbReference type="NCBIfam" id="NF001244">
    <property type="entry name" value="PRK00216.1-5"/>
    <property type="match status" value="1"/>
</dbReference>
<reference evidence="6 7" key="2">
    <citation type="submission" date="2020-03" db="EMBL/GenBank/DDBJ databases">
        <title>Campylobacter portucalensis sp. nov., a new species of Campylobacter isolated from the reproductive tract of bulls.</title>
        <authorList>
            <person name="Silva M.F."/>
            <person name="Pereira G."/>
            <person name="Carneiro C."/>
            <person name="Hemphill A."/>
            <person name="Mateus L."/>
            <person name="Lopes-Da-Costa L."/>
            <person name="Silva E."/>
        </authorList>
    </citation>
    <scope>NUCLEOTIDE SEQUENCE [LARGE SCALE GENOMIC DNA]</scope>
    <source>
        <strain evidence="6 7">FMV-PI01</strain>
    </source>
</reference>
<dbReference type="InterPro" id="IPR004033">
    <property type="entry name" value="UbiE/COQ5_MeTrFase"/>
</dbReference>
<dbReference type="SUPFAM" id="SSF53335">
    <property type="entry name" value="S-adenosyl-L-methionine-dependent methyltransferases"/>
    <property type="match status" value="1"/>
</dbReference>
<dbReference type="GO" id="GO:0008425">
    <property type="term" value="F:2-methoxy-6-polyprenyl-1,4-benzoquinol methyltransferase activity"/>
    <property type="evidence" value="ECO:0007669"/>
    <property type="project" value="TreeGrafter"/>
</dbReference>
<evidence type="ECO:0000313" key="7">
    <source>
        <dbReference type="Proteomes" id="UP000476338"/>
    </source>
</evidence>
<dbReference type="HAMAP" id="MF_01813">
    <property type="entry name" value="MenG_UbiE_methyltr"/>
    <property type="match status" value="1"/>
</dbReference>
<accession>A0A6L5WHI2</accession>
<dbReference type="RefSeq" id="WP_154569938.1">
    <property type="nucleotide sequence ID" value="NZ_VWSJ01000001.1"/>
</dbReference>
<dbReference type="UniPathway" id="UPA00079">
    <property type="reaction ID" value="UER00169"/>
</dbReference>
<dbReference type="GO" id="GO:0009234">
    <property type="term" value="P:menaquinone biosynthetic process"/>
    <property type="evidence" value="ECO:0007669"/>
    <property type="project" value="UniProtKB-UniRule"/>
</dbReference>
<reference evidence="6 7" key="1">
    <citation type="submission" date="2019-09" db="EMBL/GenBank/DDBJ databases">
        <authorList>
            <person name="Silva M."/>
            <person name="Pereira G."/>
            <person name="Lopes-Da-Costa L."/>
            <person name="Silva E."/>
        </authorList>
    </citation>
    <scope>NUCLEOTIDE SEQUENCE [LARGE SCALE GENOMIC DNA]</scope>
    <source>
        <strain evidence="6 7">FMV-PI01</strain>
    </source>
</reference>
<proteinExistence type="inferred from homology"/>
<feature type="binding site" evidence="5">
    <location>
        <position position="59"/>
    </location>
    <ligand>
        <name>S-adenosyl-L-methionine</name>
        <dbReference type="ChEBI" id="CHEBI:59789"/>
    </ligand>
</feature>
<comment type="function">
    <text evidence="5">Methyltransferase required for the conversion of demethylmenaquinol (DMKH2) to menaquinol (MKH2).</text>
</comment>
<organism evidence="6 7">
    <name type="scientific">Campylobacter portucalensis</name>
    <dbReference type="NCBI Taxonomy" id="2608384"/>
    <lineage>
        <taxon>Bacteria</taxon>
        <taxon>Pseudomonadati</taxon>
        <taxon>Campylobacterota</taxon>
        <taxon>Epsilonproteobacteria</taxon>
        <taxon>Campylobacterales</taxon>
        <taxon>Campylobacteraceae</taxon>
        <taxon>Campylobacter</taxon>
    </lineage>
</organism>
<dbReference type="UniPathway" id="UPA00232"/>
<dbReference type="PROSITE" id="PS01183">
    <property type="entry name" value="UBIE_1"/>
    <property type="match status" value="1"/>
</dbReference>
<dbReference type="EMBL" id="VWSJ01000001">
    <property type="protein sequence ID" value="MSN95667.1"/>
    <property type="molecule type" value="Genomic_DNA"/>
</dbReference>
<dbReference type="EC" id="2.1.1.163" evidence="5"/>
<dbReference type="AlphaFoldDB" id="A0A6L5WHI2"/>
<dbReference type="CDD" id="cd02440">
    <property type="entry name" value="AdoMet_MTases"/>
    <property type="match status" value="1"/>
</dbReference>
<keyword evidence="1 5" id="KW-0474">Menaquinone biosynthesis</keyword>
<keyword evidence="3 5" id="KW-0808">Transferase</keyword>
<keyword evidence="7" id="KW-1185">Reference proteome</keyword>
<name>A0A6L5WHI2_9BACT</name>
<keyword evidence="4 5" id="KW-0949">S-adenosyl-L-methionine</keyword>
<comment type="caution">
    <text evidence="5">Lacks conserved residue(s) required for the propagation of feature annotation.</text>
</comment>
<comment type="catalytic activity">
    <reaction evidence="5">
        <text>a 2-demethylmenaquinol + S-adenosyl-L-methionine = a menaquinol + S-adenosyl-L-homocysteine + H(+)</text>
        <dbReference type="Rhea" id="RHEA:42640"/>
        <dbReference type="Rhea" id="RHEA-COMP:9539"/>
        <dbReference type="Rhea" id="RHEA-COMP:9563"/>
        <dbReference type="ChEBI" id="CHEBI:15378"/>
        <dbReference type="ChEBI" id="CHEBI:18151"/>
        <dbReference type="ChEBI" id="CHEBI:55437"/>
        <dbReference type="ChEBI" id="CHEBI:57856"/>
        <dbReference type="ChEBI" id="CHEBI:59789"/>
        <dbReference type="EC" id="2.1.1.163"/>
    </reaction>
</comment>
<dbReference type="PANTHER" id="PTHR43591">
    <property type="entry name" value="METHYLTRANSFERASE"/>
    <property type="match status" value="1"/>
</dbReference>
<dbReference type="GO" id="GO:0043770">
    <property type="term" value="F:demethylmenaquinone methyltransferase activity"/>
    <property type="evidence" value="ECO:0007669"/>
    <property type="project" value="UniProtKB-UniRule"/>
</dbReference>
<dbReference type="GO" id="GO:0032259">
    <property type="term" value="P:methylation"/>
    <property type="evidence" value="ECO:0007669"/>
    <property type="project" value="UniProtKB-KW"/>
</dbReference>
<comment type="caution">
    <text evidence="6">The sequence shown here is derived from an EMBL/GenBank/DDBJ whole genome shotgun (WGS) entry which is preliminary data.</text>
</comment>
<protein>
    <recommendedName>
        <fullName evidence="5">Demethylmenaquinone methyltransferase</fullName>
        <ecNumber evidence="5">2.1.1.163</ecNumber>
    </recommendedName>
</protein>
<dbReference type="PANTHER" id="PTHR43591:SF24">
    <property type="entry name" value="2-METHOXY-6-POLYPRENYL-1,4-BENZOQUINOL METHYLASE, MITOCHONDRIAL"/>
    <property type="match status" value="1"/>
</dbReference>
<keyword evidence="2 5" id="KW-0489">Methyltransferase</keyword>
<evidence type="ECO:0000256" key="1">
    <source>
        <dbReference type="ARBA" id="ARBA00022428"/>
    </source>
</evidence>
<dbReference type="PROSITE" id="PS51608">
    <property type="entry name" value="SAM_MT_UBIE"/>
    <property type="match status" value="1"/>
</dbReference>
<evidence type="ECO:0000256" key="3">
    <source>
        <dbReference type="ARBA" id="ARBA00022679"/>
    </source>
</evidence>
<evidence type="ECO:0000313" key="6">
    <source>
        <dbReference type="EMBL" id="MSN95667.1"/>
    </source>
</evidence>
<comment type="pathway">
    <text evidence="5">Quinol/quinone metabolism; menaquinone biosynthesis; menaquinol from 1,4-dihydroxy-2-naphthoate: step 2/2.</text>
</comment>
<dbReference type="NCBIfam" id="TIGR01934">
    <property type="entry name" value="MenG_MenH_UbiE"/>
    <property type="match status" value="1"/>
</dbReference>
<dbReference type="Pfam" id="PF01209">
    <property type="entry name" value="Ubie_methyltran"/>
    <property type="match status" value="1"/>
</dbReference>
<sequence length="238" mass="27191">MKQQEKIIEMFNAIAPTYDKANRFMSFGIDISWRKEACSNILGKFINKDMKIADVACGTGDMMGLWDNMSKGYNTNISKLVGVDPSSGMLEVAMHKFPNFEFIQASATHTTLKDREFDALSITFGIRNIIERLEALKEFNRVLKNGGYFVALEFTKPKECGIAGKCRDFYIKKILPKIGGYISKNKEAYEYLPQSIDNFLDVKEFENELLECGFRIELTKGFNFDVTTLFIAKKIRDI</sequence>
<dbReference type="Gene3D" id="3.40.50.150">
    <property type="entry name" value="Vaccinia Virus protein VP39"/>
    <property type="match status" value="1"/>
</dbReference>
<comment type="similarity">
    <text evidence="5">Belongs to the class I-like SAM-binding methyltransferase superfamily. MenG/UbiE family.</text>
</comment>
<evidence type="ECO:0000256" key="5">
    <source>
        <dbReference type="HAMAP-Rule" id="MF_01813"/>
    </source>
</evidence>
<dbReference type="InterPro" id="IPR023576">
    <property type="entry name" value="UbiE/COQ5_MeTrFase_CS"/>
</dbReference>
<feature type="binding site" evidence="5">
    <location>
        <position position="84"/>
    </location>
    <ligand>
        <name>S-adenosyl-L-methionine</name>
        <dbReference type="ChEBI" id="CHEBI:59789"/>
    </ligand>
</feature>
<gene>
    <name evidence="6" type="primary">ubiE</name>
    <name evidence="5" type="synonym">menG</name>
    <name evidence="6" type="ORF">F1B92_00375</name>
</gene>
<dbReference type="InterPro" id="IPR029063">
    <property type="entry name" value="SAM-dependent_MTases_sf"/>
</dbReference>
<evidence type="ECO:0000256" key="2">
    <source>
        <dbReference type="ARBA" id="ARBA00022603"/>
    </source>
</evidence>
<evidence type="ECO:0000256" key="4">
    <source>
        <dbReference type="ARBA" id="ARBA00022691"/>
    </source>
</evidence>
<dbReference type="Proteomes" id="UP000476338">
    <property type="component" value="Unassembled WGS sequence"/>
</dbReference>